<reference evidence="2" key="1">
    <citation type="submission" date="2021-06" db="EMBL/GenBank/DDBJ databases">
        <authorList>
            <person name="Nardi T."/>
            <person name="Nardi T."/>
        </authorList>
    </citation>
    <scope>NUCLEOTIDE SEQUENCE</scope>
</reference>
<keyword evidence="3" id="KW-1185">Reference proteome</keyword>
<name>A0A8S4BWM2_9ACAR</name>
<dbReference type="AlphaFoldDB" id="A0A8S4BWM2"/>
<dbReference type="Proteomes" id="UP000837675">
    <property type="component" value="Unassembled WGS sequence"/>
</dbReference>
<feature type="non-terminal residue" evidence="2">
    <location>
        <position position="1"/>
    </location>
</feature>
<comment type="caution">
    <text evidence="2">The sequence shown here is derived from an EMBL/GenBank/DDBJ whole genome shotgun (WGS) entry which is preliminary data.</text>
</comment>
<sequence>VKQVIGTIMLVILVMNSISAYSAAMEDSYNQAKQYSIKLGNPDKMGNKIIFDKEANVSNLTQMQDQDLINQGSLRLNNTLEGQLLQQGALKKIDAFQEYYLNVKNPFISNSGNIEAEPLKHTEETALSVSEKVIKTKAIKSCNEGAEFAVNIHQNLILDAEVIDKWGDW</sequence>
<evidence type="ECO:0000313" key="3">
    <source>
        <dbReference type="Proteomes" id="UP000837675"/>
    </source>
</evidence>
<evidence type="ECO:0000313" key="2">
    <source>
        <dbReference type="EMBL" id="CAG7600042.1"/>
    </source>
</evidence>
<dbReference type="EMBL" id="CAJVAF010000349">
    <property type="protein sequence ID" value="CAG7600042.1"/>
    <property type="molecule type" value="Genomic_DNA"/>
</dbReference>
<feature type="chain" id="PRO_5035828115" evidence="1">
    <location>
        <begin position="25"/>
        <end position="169"/>
    </location>
</feature>
<organism evidence="2 3">
    <name type="scientific">Hyalomma marginatum</name>
    <dbReference type="NCBI Taxonomy" id="34627"/>
    <lineage>
        <taxon>Eukaryota</taxon>
        <taxon>Metazoa</taxon>
        <taxon>Ecdysozoa</taxon>
        <taxon>Arthropoda</taxon>
        <taxon>Chelicerata</taxon>
        <taxon>Arachnida</taxon>
        <taxon>Acari</taxon>
        <taxon>Parasitiformes</taxon>
        <taxon>Ixodida</taxon>
        <taxon>Ixodoidea</taxon>
        <taxon>Ixodidae</taxon>
        <taxon>Hyalomminae</taxon>
        <taxon>Hyalomma</taxon>
    </lineage>
</organism>
<accession>A0A8S4BWM2</accession>
<protein>
    <submittedName>
        <fullName evidence="2">Uncharacterized protein</fullName>
    </submittedName>
</protein>
<keyword evidence="1" id="KW-0732">Signal</keyword>
<evidence type="ECO:0000256" key="1">
    <source>
        <dbReference type="SAM" id="SignalP"/>
    </source>
</evidence>
<gene>
    <name evidence="2" type="ORF">MHYMCMPASI_01148</name>
</gene>
<feature type="signal peptide" evidence="1">
    <location>
        <begin position="1"/>
        <end position="24"/>
    </location>
</feature>
<proteinExistence type="predicted"/>